<evidence type="ECO:0000313" key="8">
    <source>
        <dbReference type="Proteomes" id="UP000695562"/>
    </source>
</evidence>
<evidence type="ECO:0000256" key="3">
    <source>
        <dbReference type="ARBA" id="ARBA00012083"/>
    </source>
</evidence>
<dbReference type="Proteomes" id="UP000695562">
    <property type="component" value="Unassembled WGS sequence"/>
</dbReference>
<gene>
    <name evidence="7" type="ORF">CYY_009093</name>
</gene>
<dbReference type="Gene3D" id="2.70.98.10">
    <property type="match status" value="1"/>
</dbReference>
<dbReference type="EMBL" id="AJWJ01000635">
    <property type="protein sequence ID" value="KAF2069589.1"/>
    <property type="molecule type" value="Genomic_DNA"/>
</dbReference>
<dbReference type="InterPro" id="IPR008183">
    <property type="entry name" value="Aldose_1/G6P_1-epimerase"/>
</dbReference>
<dbReference type="InterPro" id="IPR014718">
    <property type="entry name" value="GH-type_carb-bd"/>
</dbReference>
<evidence type="ECO:0000256" key="1">
    <source>
        <dbReference type="ARBA" id="ARBA00001096"/>
    </source>
</evidence>
<dbReference type="GO" id="GO:0047938">
    <property type="term" value="F:glucose-6-phosphate 1-epimerase activity"/>
    <property type="evidence" value="ECO:0007669"/>
    <property type="project" value="UniProtKB-UniRule"/>
</dbReference>
<dbReference type="SUPFAM" id="SSF74650">
    <property type="entry name" value="Galactose mutarotase-like"/>
    <property type="match status" value="1"/>
</dbReference>
<feature type="active site" evidence="6">
    <location>
        <position position="170"/>
    </location>
</feature>
<evidence type="ECO:0000313" key="7">
    <source>
        <dbReference type="EMBL" id="KAF2069589.1"/>
    </source>
</evidence>
<dbReference type="OrthoDB" id="1659429at2759"/>
<dbReference type="EC" id="5.1.3.15" evidence="3 5"/>
<dbReference type="GO" id="GO:0030246">
    <property type="term" value="F:carbohydrate binding"/>
    <property type="evidence" value="ECO:0007669"/>
    <property type="project" value="UniProtKB-UniRule"/>
</dbReference>
<dbReference type="AlphaFoldDB" id="A0A8J4PPG5"/>
<feature type="active site" evidence="6">
    <location>
        <position position="281"/>
    </location>
</feature>
<organism evidence="7 8">
    <name type="scientific">Polysphondylium violaceum</name>
    <dbReference type="NCBI Taxonomy" id="133409"/>
    <lineage>
        <taxon>Eukaryota</taxon>
        <taxon>Amoebozoa</taxon>
        <taxon>Evosea</taxon>
        <taxon>Eumycetozoa</taxon>
        <taxon>Dictyostelia</taxon>
        <taxon>Dictyosteliales</taxon>
        <taxon>Dictyosteliaceae</taxon>
        <taxon>Polysphondylium</taxon>
    </lineage>
</organism>
<keyword evidence="4 5" id="KW-0413">Isomerase</keyword>
<dbReference type="Pfam" id="PF01263">
    <property type="entry name" value="Aldose_epim"/>
    <property type="match status" value="1"/>
</dbReference>
<dbReference type="PIRSF" id="PIRSF016020">
    <property type="entry name" value="PHexose_mutarotase"/>
    <property type="match status" value="1"/>
</dbReference>
<dbReference type="PANTHER" id="PTHR11122">
    <property type="entry name" value="APOSPORY-ASSOCIATED PROTEIN C-RELATED"/>
    <property type="match status" value="1"/>
</dbReference>
<protein>
    <recommendedName>
        <fullName evidence="3 5">glucose-6-phosphate 1-epimerase</fullName>
        <ecNumber evidence="3 5">5.1.3.15</ecNumber>
    </recommendedName>
</protein>
<name>A0A8J4PPG5_9MYCE</name>
<dbReference type="GO" id="GO:0005975">
    <property type="term" value="P:carbohydrate metabolic process"/>
    <property type="evidence" value="ECO:0007669"/>
    <property type="project" value="InterPro"/>
</dbReference>
<dbReference type="InterPro" id="IPR011013">
    <property type="entry name" value="Gal_mutarotase_sf_dom"/>
</dbReference>
<evidence type="ECO:0000256" key="5">
    <source>
        <dbReference type="PIRNR" id="PIRNR016020"/>
    </source>
</evidence>
<dbReference type="CDD" id="cd09020">
    <property type="entry name" value="D-hex-6-P-epi_like"/>
    <property type="match status" value="1"/>
</dbReference>
<accession>A0A8J4PPG5</accession>
<evidence type="ECO:0000256" key="2">
    <source>
        <dbReference type="ARBA" id="ARBA00005866"/>
    </source>
</evidence>
<comment type="similarity">
    <text evidence="2 5">Belongs to the glucose-6-phosphate 1-epimerase family.</text>
</comment>
<comment type="caution">
    <text evidence="7">The sequence shown here is derived from an EMBL/GenBank/DDBJ whole genome shotgun (WGS) entry which is preliminary data.</text>
</comment>
<sequence length="315" mass="36525">MTIESLQKKWNRENWISIESGKNNLPKVVLTTPNSLCEVYLHGAHITSFKTNNKKVEHLFVSEKSIFQDLKAIRGGIPLIWPQFGPGSIQTHGFARNIDWEISRVFVNDKSQSVEIEFTLHSSEYSQKIWGVTNEFKTTYTVTLHADHLDLGFDVRNVGQIPIEFQLAFHTYYSISDIENVHVLGLKNRDYIDKLDNMKIVKEQRRELTVRSEVDSVYLNVVPEQNYQPLQLVDLGRKQTVTLTYDYQNIPDVVVWNPWIEKSKKMDDFQDDEYKQMICIEVGVINKPIKLTTNQLFQTKHSIIPSPMPAKEPSL</sequence>
<keyword evidence="8" id="KW-1185">Reference proteome</keyword>
<dbReference type="InterPro" id="IPR025532">
    <property type="entry name" value="G6P_1-epimerase"/>
</dbReference>
<reference evidence="7" key="1">
    <citation type="submission" date="2020-01" db="EMBL/GenBank/DDBJ databases">
        <title>Development of genomics and gene disruption for Polysphondylium violaceum indicates a role for the polyketide synthase stlB in stalk morphogenesis.</title>
        <authorList>
            <person name="Narita B."/>
            <person name="Kawabe Y."/>
            <person name="Kin K."/>
            <person name="Saito T."/>
            <person name="Gibbs R."/>
            <person name="Kuspa A."/>
            <person name="Muzny D."/>
            <person name="Queller D."/>
            <person name="Richards S."/>
            <person name="Strassman J."/>
            <person name="Sucgang R."/>
            <person name="Worley K."/>
            <person name="Schaap P."/>
        </authorList>
    </citation>
    <scope>NUCLEOTIDE SEQUENCE</scope>
    <source>
        <strain evidence="7">QSvi11</strain>
    </source>
</reference>
<proteinExistence type="inferred from homology"/>
<comment type="catalytic activity">
    <reaction evidence="1">
        <text>alpha-D-glucose 6-phosphate = beta-D-glucose 6-phosphate</text>
        <dbReference type="Rhea" id="RHEA:16249"/>
        <dbReference type="ChEBI" id="CHEBI:58225"/>
        <dbReference type="ChEBI" id="CHEBI:58247"/>
        <dbReference type="EC" id="5.1.3.15"/>
    </reaction>
</comment>
<dbReference type="PANTHER" id="PTHR11122:SF58">
    <property type="entry name" value="GLUCOSE-6-PHOSPHATE 1-EPIMERASE"/>
    <property type="match status" value="1"/>
</dbReference>
<evidence type="ECO:0000256" key="4">
    <source>
        <dbReference type="ARBA" id="ARBA00023235"/>
    </source>
</evidence>
<evidence type="ECO:0000256" key="6">
    <source>
        <dbReference type="PIRSR" id="PIRSR016020-1"/>
    </source>
</evidence>
<dbReference type="GO" id="GO:0005737">
    <property type="term" value="C:cytoplasm"/>
    <property type="evidence" value="ECO:0007669"/>
    <property type="project" value="TreeGrafter"/>
</dbReference>